<comment type="caution">
    <text evidence="1">The sequence shown here is derived from an EMBL/GenBank/DDBJ whole genome shotgun (WGS) entry which is preliminary data.</text>
</comment>
<dbReference type="EMBL" id="BMFF01000001">
    <property type="protein sequence ID" value="GGC88951.1"/>
    <property type="molecule type" value="Genomic_DNA"/>
</dbReference>
<dbReference type="RefSeq" id="WP_150277332.1">
    <property type="nucleotide sequence ID" value="NZ_BMFF01000001.1"/>
</dbReference>
<reference evidence="2" key="1">
    <citation type="journal article" date="2019" name="Int. J. Syst. Evol. Microbiol.">
        <title>The Global Catalogue of Microorganisms (GCM) 10K type strain sequencing project: providing services to taxonomists for standard genome sequencing and annotation.</title>
        <authorList>
            <consortium name="The Broad Institute Genomics Platform"/>
            <consortium name="The Broad Institute Genome Sequencing Center for Infectious Disease"/>
            <person name="Wu L."/>
            <person name="Ma J."/>
        </authorList>
    </citation>
    <scope>NUCLEOTIDE SEQUENCE [LARGE SCALE GENOMIC DNA]</scope>
    <source>
        <strain evidence="2">CGMCC 1.12482</strain>
    </source>
</reference>
<name>A0ABQ1P8M8_9GAMM</name>
<proteinExistence type="predicted"/>
<gene>
    <name evidence="1" type="ORF">GCM10007418_05760</name>
</gene>
<evidence type="ECO:0000313" key="1">
    <source>
        <dbReference type="EMBL" id="GGC88951.1"/>
    </source>
</evidence>
<dbReference type="Pfam" id="PF11333">
    <property type="entry name" value="DUF3135"/>
    <property type="match status" value="1"/>
</dbReference>
<keyword evidence="2" id="KW-1185">Reference proteome</keyword>
<dbReference type="InterPro" id="IPR021482">
    <property type="entry name" value="DUF3135"/>
</dbReference>
<organism evidence="1 2">
    <name type="scientific">Halopseudomonas salina</name>
    <dbReference type="NCBI Taxonomy" id="1323744"/>
    <lineage>
        <taxon>Bacteria</taxon>
        <taxon>Pseudomonadati</taxon>
        <taxon>Pseudomonadota</taxon>
        <taxon>Gammaproteobacteria</taxon>
        <taxon>Pseudomonadales</taxon>
        <taxon>Pseudomonadaceae</taxon>
        <taxon>Halopseudomonas</taxon>
    </lineage>
</organism>
<sequence>MAKITMQLPSFEEMQTMAQQQPEALENLRKTLTEELINNASPASRRRLRGLAFVIEGERLRARNPLQACMRLSQLMLDSTVELQATLTSLQSPGFVLDNTPSARVIPFVRHRSGA</sequence>
<dbReference type="Proteomes" id="UP000638188">
    <property type="component" value="Unassembled WGS sequence"/>
</dbReference>
<protein>
    <recommendedName>
        <fullName evidence="3">DUF3135 domain-containing protein</fullName>
    </recommendedName>
</protein>
<evidence type="ECO:0008006" key="3">
    <source>
        <dbReference type="Google" id="ProtNLM"/>
    </source>
</evidence>
<evidence type="ECO:0000313" key="2">
    <source>
        <dbReference type="Proteomes" id="UP000638188"/>
    </source>
</evidence>
<accession>A0ABQ1P8M8</accession>